<evidence type="ECO:0000313" key="2">
    <source>
        <dbReference type="EMBL" id="CAL2101255.1"/>
    </source>
</evidence>
<feature type="signal peptide" evidence="1">
    <location>
        <begin position="1"/>
        <end position="20"/>
    </location>
</feature>
<dbReference type="Proteomes" id="UP001497527">
    <property type="component" value="Unassembled WGS sequence"/>
</dbReference>
<comment type="caution">
    <text evidence="2">The sequence shown here is derived from an EMBL/GenBank/DDBJ whole genome shotgun (WGS) entry which is preliminary data.</text>
</comment>
<feature type="chain" id="PRO_5046175763" evidence="1">
    <location>
        <begin position="21"/>
        <end position="169"/>
    </location>
</feature>
<accession>A0ABM9P6P4</accession>
<organism evidence="2 3">
    <name type="scientific">Tenacibaculum polynesiense</name>
    <dbReference type="NCBI Taxonomy" id="3137857"/>
    <lineage>
        <taxon>Bacteria</taxon>
        <taxon>Pseudomonadati</taxon>
        <taxon>Bacteroidota</taxon>
        <taxon>Flavobacteriia</taxon>
        <taxon>Flavobacteriales</taxon>
        <taxon>Flavobacteriaceae</taxon>
        <taxon>Tenacibaculum</taxon>
    </lineage>
</organism>
<protein>
    <submittedName>
        <fullName evidence="2">Uncharacterized protein</fullName>
    </submittedName>
</protein>
<dbReference type="RefSeq" id="WP_348714001.1">
    <property type="nucleotide sequence ID" value="NZ_CAXJIO010000003.1"/>
</dbReference>
<keyword evidence="3" id="KW-1185">Reference proteome</keyword>
<gene>
    <name evidence="2" type="ORF">T190423A01A_120042</name>
</gene>
<evidence type="ECO:0000313" key="3">
    <source>
        <dbReference type="Proteomes" id="UP001497527"/>
    </source>
</evidence>
<keyword evidence="1" id="KW-0732">Signal</keyword>
<reference evidence="2 3" key="1">
    <citation type="submission" date="2024-05" db="EMBL/GenBank/DDBJ databases">
        <authorList>
            <person name="Duchaud E."/>
        </authorList>
    </citation>
    <scope>NUCLEOTIDE SEQUENCE [LARGE SCALE GENOMIC DNA]</scope>
    <source>
        <strain evidence="2">Ena-SAMPLE-TAB-13-05-2024-13:56:06:370-140308</strain>
    </source>
</reference>
<dbReference type="EMBL" id="CAXJIO010000003">
    <property type="protein sequence ID" value="CAL2101255.1"/>
    <property type="molecule type" value="Genomic_DNA"/>
</dbReference>
<sequence>MKKFTLTLSILLASLSTLYAQVPKVKHWDKKIRAYANNPGWNYITSLNKGEKLTIKINNGAFFEEGRWKSGSESFYAIGTPHTDYRHPYPNKNAMAILFKVGNKDGRTEIQKLCCQFKRTAPDSWKYAPYSITLEGYKKDTPIYWIIDDWQKGGLGDNSGYITLYLTFE</sequence>
<name>A0ABM9P6P4_9FLAO</name>
<evidence type="ECO:0000256" key="1">
    <source>
        <dbReference type="SAM" id="SignalP"/>
    </source>
</evidence>
<proteinExistence type="predicted"/>